<evidence type="ECO:0000259" key="1">
    <source>
        <dbReference type="PROSITE" id="PS50006"/>
    </source>
</evidence>
<reference evidence="3" key="1">
    <citation type="submission" date="2021-02" db="EMBL/GenBank/DDBJ databases">
        <authorList>
            <person name="Nowell W R."/>
        </authorList>
    </citation>
    <scope>NUCLEOTIDE SEQUENCE</scope>
</reference>
<dbReference type="SUPFAM" id="SSF49879">
    <property type="entry name" value="SMAD/FHA domain"/>
    <property type="match status" value="1"/>
</dbReference>
<sequence length="68" mass="7689">TKSSNGTFVNNQRLGKCNEESPPFEICSDDIIQFGVDVTENNRKTIHNCIIMEVKLFHSDGNECVSRK</sequence>
<evidence type="ECO:0000313" key="3">
    <source>
        <dbReference type="EMBL" id="CAF4329538.1"/>
    </source>
</evidence>
<dbReference type="Proteomes" id="UP000676336">
    <property type="component" value="Unassembled WGS sequence"/>
</dbReference>
<name>A0A8S2UEH6_9BILA</name>
<protein>
    <recommendedName>
        <fullName evidence="1">FHA domain-containing protein</fullName>
    </recommendedName>
</protein>
<dbReference type="InterPro" id="IPR051176">
    <property type="entry name" value="Cent_Immune-Sig_Mod"/>
</dbReference>
<evidence type="ECO:0000313" key="4">
    <source>
        <dbReference type="Proteomes" id="UP000676336"/>
    </source>
</evidence>
<organism evidence="3 4">
    <name type="scientific">Rotaria magnacalcarata</name>
    <dbReference type="NCBI Taxonomy" id="392030"/>
    <lineage>
        <taxon>Eukaryota</taxon>
        <taxon>Metazoa</taxon>
        <taxon>Spiralia</taxon>
        <taxon>Gnathifera</taxon>
        <taxon>Rotifera</taxon>
        <taxon>Eurotatoria</taxon>
        <taxon>Bdelloidea</taxon>
        <taxon>Philodinida</taxon>
        <taxon>Philodinidae</taxon>
        <taxon>Rotaria</taxon>
    </lineage>
</organism>
<dbReference type="EMBL" id="CAJOBI010040566">
    <property type="protein sequence ID" value="CAF4322314.1"/>
    <property type="molecule type" value="Genomic_DNA"/>
</dbReference>
<dbReference type="PROSITE" id="PS50006">
    <property type="entry name" value="FHA_DOMAIN"/>
    <property type="match status" value="1"/>
</dbReference>
<dbReference type="Pfam" id="PF00498">
    <property type="entry name" value="FHA"/>
    <property type="match status" value="1"/>
</dbReference>
<dbReference type="PANTHER" id="PTHR15715:SF37">
    <property type="entry name" value="LD47843P"/>
    <property type="match status" value="1"/>
</dbReference>
<dbReference type="InterPro" id="IPR008984">
    <property type="entry name" value="SMAD_FHA_dom_sf"/>
</dbReference>
<feature type="domain" description="FHA" evidence="1">
    <location>
        <begin position="1"/>
        <end position="14"/>
    </location>
</feature>
<proteinExistence type="predicted"/>
<feature type="non-terminal residue" evidence="3">
    <location>
        <position position="1"/>
    </location>
</feature>
<gene>
    <name evidence="2" type="ORF">SMN809_LOCUS27008</name>
    <name evidence="3" type="ORF">SMN809_LOCUS27312</name>
</gene>
<dbReference type="AlphaFoldDB" id="A0A8S2UEH6"/>
<dbReference type="InterPro" id="IPR000253">
    <property type="entry name" value="FHA_dom"/>
</dbReference>
<dbReference type="PANTHER" id="PTHR15715">
    <property type="entry name" value="CENTROSOMAL PROTEIN OF 170 KDA"/>
    <property type="match status" value="1"/>
</dbReference>
<dbReference type="Gene3D" id="2.60.200.20">
    <property type="match status" value="1"/>
</dbReference>
<evidence type="ECO:0000313" key="2">
    <source>
        <dbReference type="EMBL" id="CAF4322314.1"/>
    </source>
</evidence>
<comment type="caution">
    <text evidence="3">The sequence shown here is derived from an EMBL/GenBank/DDBJ whole genome shotgun (WGS) entry which is preliminary data.</text>
</comment>
<dbReference type="EMBL" id="CAJOBI010042163">
    <property type="protein sequence ID" value="CAF4329538.1"/>
    <property type="molecule type" value="Genomic_DNA"/>
</dbReference>
<accession>A0A8S2UEH6</accession>